<feature type="transmembrane region" description="Helical" evidence="6">
    <location>
        <begin position="448"/>
        <end position="469"/>
    </location>
</feature>
<evidence type="ECO:0000256" key="1">
    <source>
        <dbReference type="ARBA" id="ARBA00004141"/>
    </source>
</evidence>
<dbReference type="GO" id="GO:0016020">
    <property type="term" value="C:membrane"/>
    <property type="evidence" value="ECO:0007669"/>
    <property type="project" value="UniProtKB-SubCell"/>
</dbReference>
<dbReference type="Pfam" id="PF01554">
    <property type="entry name" value="MatE"/>
    <property type="match status" value="2"/>
</dbReference>
<feature type="transmembrane region" description="Helical" evidence="6">
    <location>
        <begin position="345"/>
        <end position="368"/>
    </location>
</feature>
<feature type="transmembrane region" description="Helical" evidence="6">
    <location>
        <begin position="301"/>
        <end position="325"/>
    </location>
</feature>
<dbReference type="EMBL" id="KK583437">
    <property type="protein sequence ID" value="KDO18432.1"/>
    <property type="molecule type" value="Genomic_DNA"/>
</dbReference>
<feature type="transmembrane region" description="Helical" evidence="6">
    <location>
        <begin position="189"/>
        <end position="208"/>
    </location>
</feature>
<evidence type="ECO:0000256" key="6">
    <source>
        <dbReference type="SAM" id="Phobius"/>
    </source>
</evidence>
<comment type="subcellular location">
    <subcellularLocation>
        <location evidence="1">Membrane</location>
        <topology evidence="1">Multi-pass membrane protein</topology>
    </subcellularLocation>
</comment>
<dbReference type="GeneID" id="24137846"/>
<feature type="transmembrane region" description="Helical" evidence="6">
    <location>
        <begin position="82"/>
        <end position="103"/>
    </location>
</feature>
<dbReference type="OMA" id="CTETWAY"/>
<gene>
    <name evidence="7" type="ORF">SPRG_16201</name>
</gene>
<dbReference type="GO" id="GO:0015297">
    <property type="term" value="F:antiporter activity"/>
    <property type="evidence" value="ECO:0007669"/>
    <property type="project" value="InterPro"/>
</dbReference>
<accession>A0A067BUY2</accession>
<evidence type="ECO:0000256" key="2">
    <source>
        <dbReference type="ARBA" id="ARBA00010199"/>
    </source>
</evidence>
<organism evidence="7 8">
    <name type="scientific">Saprolegnia parasitica (strain CBS 223.65)</name>
    <dbReference type="NCBI Taxonomy" id="695850"/>
    <lineage>
        <taxon>Eukaryota</taxon>
        <taxon>Sar</taxon>
        <taxon>Stramenopiles</taxon>
        <taxon>Oomycota</taxon>
        <taxon>Saprolegniomycetes</taxon>
        <taxon>Saprolegniales</taxon>
        <taxon>Saprolegniaceae</taxon>
        <taxon>Saprolegnia</taxon>
    </lineage>
</organism>
<dbReference type="Proteomes" id="UP000030745">
    <property type="component" value="Unassembled WGS sequence"/>
</dbReference>
<evidence type="ECO:0000256" key="5">
    <source>
        <dbReference type="ARBA" id="ARBA00023136"/>
    </source>
</evidence>
<dbReference type="GO" id="GO:1990961">
    <property type="term" value="P:xenobiotic detoxification by transmembrane export across the plasma membrane"/>
    <property type="evidence" value="ECO:0007669"/>
    <property type="project" value="InterPro"/>
</dbReference>
<keyword evidence="4 6" id="KW-1133">Transmembrane helix</keyword>
<evidence type="ECO:0000313" key="8">
    <source>
        <dbReference type="Proteomes" id="UP000030745"/>
    </source>
</evidence>
<dbReference type="AlphaFoldDB" id="A0A067BUY2"/>
<evidence type="ECO:0000313" key="7">
    <source>
        <dbReference type="EMBL" id="KDO18432.1"/>
    </source>
</evidence>
<keyword evidence="3 6" id="KW-0812">Transmembrane</keyword>
<comment type="similarity">
    <text evidence="2">Belongs to the multi antimicrobial extrusion (MATE) (TC 2.A.66.1) family.</text>
</comment>
<dbReference type="VEuPathDB" id="FungiDB:SPRG_16201"/>
<dbReference type="InterPro" id="IPR045069">
    <property type="entry name" value="MATE_euk"/>
</dbReference>
<proteinExistence type="inferred from homology"/>
<keyword evidence="8" id="KW-1185">Reference proteome</keyword>
<feature type="transmembrane region" description="Helical" evidence="6">
    <location>
        <begin position="418"/>
        <end position="442"/>
    </location>
</feature>
<dbReference type="InterPro" id="IPR002528">
    <property type="entry name" value="MATE_fam"/>
</dbReference>
<dbReference type="PANTHER" id="PTHR11206">
    <property type="entry name" value="MULTIDRUG RESISTANCE PROTEIN"/>
    <property type="match status" value="1"/>
</dbReference>
<dbReference type="RefSeq" id="XP_012210862.1">
    <property type="nucleotide sequence ID" value="XM_012355472.1"/>
</dbReference>
<evidence type="ECO:0000256" key="3">
    <source>
        <dbReference type="ARBA" id="ARBA00022692"/>
    </source>
</evidence>
<evidence type="ECO:0008006" key="9">
    <source>
        <dbReference type="Google" id="ProtNLM"/>
    </source>
</evidence>
<dbReference type="KEGG" id="spar:SPRG_16201"/>
<dbReference type="OrthoDB" id="2126698at2759"/>
<feature type="transmembrane region" description="Helical" evidence="6">
    <location>
        <begin position="214"/>
        <end position="238"/>
    </location>
</feature>
<feature type="transmembrane region" description="Helical" evidence="6">
    <location>
        <begin position="115"/>
        <end position="136"/>
    </location>
</feature>
<name>A0A067BUY2_SAPPC</name>
<keyword evidence="5 6" id="KW-0472">Membrane</keyword>
<sequence length="486" mass="52670">MHAETKTLLPPDHLEAATTSDVFLLGPHSLRSEVASLIKLAYPMVATYLMEFLPGFLSVVLVGHLESPVTKEYVDAAALSTVFLNLSGLSIGFGLASALDTFCSQAVGAGKTNLLGGYLQCGLLVLAVTYVPMFFLNYNAGLVLVWLGQDPVVASLAGEFSRVTVFCLPLCFTYELLKKVLQAQHIVAPMVYIAITSNLLYAGVGYYFCYFTDAGFLGIAYARLVCNTSLPLLAILYIKYTRVHGQWWPQGSSWTSQWHDAIRLVGEFLRFGVPAMAMMLLEWWALEILTLMAGWMPSPVLAISVHSVLVTLSSIAFSIFLGLSIATTIRLGNAIGAYEPMRAKLIVSASYVVVAATATVLGAFVLAFRLVLPAWFINDASSIRTTQGALYILVVYQFVDAMKMAAQGLLRGMGRQAIGAHVNAVAYCAIGLPLAALFGFLVDLDVPGLWMGMTIGVSSAFVFFTVNLARTNWRRVADDAASRMDK</sequence>
<evidence type="ECO:0000256" key="4">
    <source>
        <dbReference type="ARBA" id="ARBA00022989"/>
    </source>
</evidence>
<feature type="transmembrane region" description="Helical" evidence="6">
    <location>
        <begin position="40"/>
        <end position="62"/>
    </location>
</feature>
<feature type="transmembrane region" description="Helical" evidence="6">
    <location>
        <begin position="156"/>
        <end position="177"/>
    </location>
</feature>
<feature type="transmembrane region" description="Helical" evidence="6">
    <location>
        <begin position="271"/>
        <end position="295"/>
    </location>
</feature>
<reference evidence="7 8" key="1">
    <citation type="journal article" date="2013" name="PLoS Genet.">
        <title>Distinctive expansion of potential virulence genes in the genome of the oomycete fish pathogen Saprolegnia parasitica.</title>
        <authorList>
            <person name="Jiang R.H."/>
            <person name="de Bruijn I."/>
            <person name="Haas B.J."/>
            <person name="Belmonte R."/>
            <person name="Lobach L."/>
            <person name="Christie J."/>
            <person name="van den Ackerveken G."/>
            <person name="Bottin A."/>
            <person name="Bulone V."/>
            <person name="Diaz-Moreno S.M."/>
            <person name="Dumas B."/>
            <person name="Fan L."/>
            <person name="Gaulin E."/>
            <person name="Govers F."/>
            <person name="Grenville-Briggs L.J."/>
            <person name="Horner N.R."/>
            <person name="Levin J.Z."/>
            <person name="Mammella M."/>
            <person name="Meijer H.J."/>
            <person name="Morris P."/>
            <person name="Nusbaum C."/>
            <person name="Oome S."/>
            <person name="Phillips A.J."/>
            <person name="van Rooyen D."/>
            <person name="Rzeszutek E."/>
            <person name="Saraiva M."/>
            <person name="Secombes C.J."/>
            <person name="Seidl M.F."/>
            <person name="Snel B."/>
            <person name="Stassen J.H."/>
            <person name="Sykes S."/>
            <person name="Tripathy S."/>
            <person name="van den Berg H."/>
            <person name="Vega-Arreguin J.C."/>
            <person name="Wawra S."/>
            <person name="Young S.K."/>
            <person name="Zeng Q."/>
            <person name="Dieguez-Uribeondo J."/>
            <person name="Russ C."/>
            <person name="Tyler B.M."/>
            <person name="van West P."/>
        </authorList>
    </citation>
    <scope>NUCLEOTIDE SEQUENCE [LARGE SCALE GENOMIC DNA]</scope>
    <source>
        <strain evidence="7 8">CBS 223.65</strain>
    </source>
</reference>
<dbReference type="STRING" id="695850.A0A067BUY2"/>
<dbReference type="NCBIfam" id="TIGR00797">
    <property type="entry name" value="matE"/>
    <property type="match status" value="1"/>
</dbReference>
<dbReference type="GO" id="GO:0042910">
    <property type="term" value="F:xenobiotic transmembrane transporter activity"/>
    <property type="evidence" value="ECO:0007669"/>
    <property type="project" value="InterPro"/>
</dbReference>
<dbReference type="CDD" id="cd13132">
    <property type="entry name" value="MATE_eukaryotic"/>
    <property type="match status" value="1"/>
</dbReference>
<feature type="transmembrane region" description="Helical" evidence="6">
    <location>
        <begin position="388"/>
        <end position="406"/>
    </location>
</feature>
<protein>
    <recommendedName>
        <fullName evidence="9">MATE efflux family protein</fullName>
    </recommendedName>
</protein>